<keyword evidence="2" id="KW-0732">Signal</keyword>
<accession>A0A9P6NQ59</accession>
<dbReference type="PANTHER" id="PTHR33339">
    <property type="entry name" value="LYSM DOMAIN-CONTAINING PROTEIN"/>
    <property type="match status" value="1"/>
</dbReference>
<evidence type="ECO:0000313" key="4">
    <source>
        <dbReference type="EMBL" id="KAG0149637.1"/>
    </source>
</evidence>
<proteinExistence type="predicted"/>
<feature type="chain" id="PRO_5044345761" description="DUF7872 domain-containing protein" evidence="2">
    <location>
        <begin position="26"/>
        <end position="419"/>
    </location>
</feature>
<keyword evidence="5" id="KW-1185">Reference proteome</keyword>
<dbReference type="OrthoDB" id="2502814at2759"/>
<feature type="signal peptide" evidence="2">
    <location>
        <begin position="1"/>
        <end position="25"/>
    </location>
</feature>
<dbReference type="EMBL" id="MU167226">
    <property type="protein sequence ID" value="KAG0149637.1"/>
    <property type="molecule type" value="Genomic_DNA"/>
</dbReference>
<evidence type="ECO:0000256" key="2">
    <source>
        <dbReference type="SAM" id="SignalP"/>
    </source>
</evidence>
<sequence>MSLTSFILLLYFLVLARLTVQLVMPLEPMTCPNEIPISAKEWKNQNIDHYLSNYPGGQNISFAQFTSSIGVLNFQCGIGQQCLAGQFCNSGLKAIDWQILFAVQQWTMWINSMYQAAGFAVMMVQGALSSLIADLIDFREINHFFKKAHSLLIKDLAFFSAVFVGACFLFRPASMILLVVTIAVLDHAAKKAERGVSRHHRSNWNDVLYYLPIWERQLHSALTNYTDSTLMAPISTEQGIYGAIRGGDFLDLGWRSKHTVSDLQEGLRMVILTRGVVLILRSMNAFITRGSNPCKDRGPNGAWRKVGRLSYCGDDRVMMNIIIADGDKSLNKIHNGQLIATKYGLTTEFLTVSSWKCQQTYNQTYAYDPYNTQKPFPTDPNADCVANLPVCDCTTKEFKKSIKSGKTTVEACRSLGLPI</sequence>
<evidence type="ECO:0000256" key="1">
    <source>
        <dbReference type="SAM" id="Phobius"/>
    </source>
</evidence>
<keyword evidence="1" id="KW-1133">Transmembrane helix</keyword>
<feature type="domain" description="DUF7872" evidence="3">
    <location>
        <begin position="201"/>
        <end position="419"/>
    </location>
</feature>
<evidence type="ECO:0000313" key="5">
    <source>
        <dbReference type="Proteomes" id="UP000886653"/>
    </source>
</evidence>
<keyword evidence="1" id="KW-0472">Membrane</keyword>
<dbReference type="Pfam" id="PF25278">
    <property type="entry name" value="DUF7872"/>
    <property type="match status" value="1"/>
</dbReference>
<reference evidence="4" key="1">
    <citation type="submission" date="2013-11" db="EMBL/GenBank/DDBJ databases">
        <title>Genome sequence of the fusiform rust pathogen reveals effectors for host alternation and coevolution with pine.</title>
        <authorList>
            <consortium name="DOE Joint Genome Institute"/>
            <person name="Smith K."/>
            <person name="Pendleton A."/>
            <person name="Kubisiak T."/>
            <person name="Anderson C."/>
            <person name="Salamov A."/>
            <person name="Aerts A."/>
            <person name="Riley R."/>
            <person name="Clum A."/>
            <person name="Lindquist E."/>
            <person name="Ence D."/>
            <person name="Campbell M."/>
            <person name="Kronenberg Z."/>
            <person name="Feau N."/>
            <person name="Dhillon B."/>
            <person name="Hamelin R."/>
            <person name="Burleigh J."/>
            <person name="Smith J."/>
            <person name="Yandell M."/>
            <person name="Nelson C."/>
            <person name="Grigoriev I."/>
            <person name="Davis J."/>
        </authorList>
    </citation>
    <scope>NUCLEOTIDE SEQUENCE</scope>
    <source>
        <strain evidence="4">G11</strain>
    </source>
</reference>
<protein>
    <recommendedName>
        <fullName evidence="3">DUF7872 domain-containing protein</fullName>
    </recommendedName>
</protein>
<dbReference type="Proteomes" id="UP000886653">
    <property type="component" value="Unassembled WGS sequence"/>
</dbReference>
<name>A0A9P6NQ59_9BASI</name>
<feature type="transmembrane region" description="Helical" evidence="1">
    <location>
        <begin position="116"/>
        <end position="136"/>
    </location>
</feature>
<keyword evidence="1" id="KW-0812">Transmembrane</keyword>
<gene>
    <name evidence="4" type="ORF">CROQUDRAFT_59184</name>
</gene>
<dbReference type="PANTHER" id="PTHR33339:SF1">
    <property type="entry name" value="LYSM DOMAIN-CONTAINING PROTEIN"/>
    <property type="match status" value="1"/>
</dbReference>
<comment type="caution">
    <text evidence="4">The sequence shown here is derived from an EMBL/GenBank/DDBJ whole genome shotgun (WGS) entry which is preliminary data.</text>
</comment>
<feature type="transmembrane region" description="Helical" evidence="1">
    <location>
        <begin position="156"/>
        <end position="185"/>
    </location>
</feature>
<organism evidence="4 5">
    <name type="scientific">Cronartium quercuum f. sp. fusiforme G11</name>
    <dbReference type="NCBI Taxonomy" id="708437"/>
    <lineage>
        <taxon>Eukaryota</taxon>
        <taxon>Fungi</taxon>
        <taxon>Dikarya</taxon>
        <taxon>Basidiomycota</taxon>
        <taxon>Pucciniomycotina</taxon>
        <taxon>Pucciniomycetes</taxon>
        <taxon>Pucciniales</taxon>
        <taxon>Coleosporiaceae</taxon>
        <taxon>Cronartium</taxon>
    </lineage>
</organism>
<dbReference type="AlphaFoldDB" id="A0A9P6NQ59"/>
<dbReference type="InterPro" id="IPR057194">
    <property type="entry name" value="DUF7872"/>
</dbReference>
<evidence type="ECO:0000259" key="3">
    <source>
        <dbReference type="Pfam" id="PF25278"/>
    </source>
</evidence>